<dbReference type="PANTHER" id="PTHR34098:SF1">
    <property type="entry name" value="F-BOX ONLY PROTEIN 47"/>
    <property type="match status" value="1"/>
</dbReference>
<dbReference type="PANTHER" id="PTHR34098">
    <property type="entry name" value="F-BOX ONLY PROTEIN 47"/>
    <property type="match status" value="1"/>
</dbReference>
<dbReference type="Pfam" id="PF00646">
    <property type="entry name" value="F-box"/>
    <property type="match status" value="1"/>
</dbReference>
<sequence>MKRLRSSVMDIKAFLQCKKPRRSQRLEAKEKSENQTETMKLGSLGHFSLLPLELKFLILRYLTVEDLSVLTITSKAMRNLIEGYRVLIPLIPNDLLKRLHVTKNTETFNHDKQKQFLETFYRLGLLTKRSTCLYATRDRLKFVNEILTKMLCNNADCDNVSQCLSLACFGKFLHTVIAGWDDSECQRTYDAITHHTCLLKNMKLVINSKPGTHAQTEFEVRTFFRRVILDHCQSIVDRAFWLGRILKPWPIVHQARILFILYGPENNGEIQWFEFCVSTPINPEQSAKHFGELANAVQILHGYRREWTEDDIISILDELTNSPEEWMAENVAHLLILCGDAITSKMLVSKAINGRTVELSTITTSFCVVCVKNSFSLSYVLGMVHSIIGAMDKPKDRLHYFNSLMDMFRELILDLHEFSDQEEGRENDMYYMVTALSEFTKKLVILAFKNMLTT</sequence>
<dbReference type="AlphaFoldDB" id="A0A8B8BVW7"/>
<accession>A0A8B8BVW7</accession>
<reference evidence="3" key="2">
    <citation type="submission" date="2025-08" db="UniProtKB">
        <authorList>
            <consortium name="RefSeq"/>
        </authorList>
    </citation>
    <scope>IDENTIFICATION</scope>
    <source>
        <tissue evidence="3">Whole sample</tissue>
    </source>
</reference>
<proteinExistence type="predicted"/>
<evidence type="ECO:0000313" key="2">
    <source>
        <dbReference type="Proteomes" id="UP000694844"/>
    </source>
</evidence>
<evidence type="ECO:0000259" key="1">
    <source>
        <dbReference type="PROSITE" id="PS50181"/>
    </source>
</evidence>
<keyword evidence="2" id="KW-1185">Reference proteome</keyword>
<dbReference type="GeneID" id="111113503"/>
<dbReference type="InterPro" id="IPR036047">
    <property type="entry name" value="F-box-like_dom_sf"/>
</dbReference>
<dbReference type="RefSeq" id="XP_022307508.1">
    <property type="nucleotide sequence ID" value="XM_022451800.1"/>
</dbReference>
<dbReference type="OrthoDB" id="9858120at2759"/>
<reference evidence="2" key="1">
    <citation type="submission" date="2024-06" db="UniProtKB">
        <authorList>
            <consortium name="RefSeq"/>
        </authorList>
    </citation>
    <scope>NUCLEOTIDE SEQUENCE [LARGE SCALE GENOMIC DNA]</scope>
</reference>
<organism evidence="2 3">
    <name type="scientific">Crassostrea virginica</name>
    <name type="common">Eastern oyster</name>
    <dbReference type="NCBI Taxonomy" id="6565"/>
    <lineage>
        <taxon>Eukaryota</taxon>
        <taxon>Metazoa</taxon>
        <taxon>Spiralia</taxon>
        <taxon>Lophotrochozoa</taxon>
        <taxon>Mollusca</taxon>
        <taxon>Bivalvia</taxon>
        <taxon>Autobranchia</taxon>
        <taxon>Pteriomorphia</taxon>
        <taxon>Ostreida</taxon>
        <taxon>Ostreoidea</taxon>
        <taxon>Ostreidae</taxon>
        <taxon>Crassostrea</taxon>
    </lineage>
</organism>
<gene>
    <name evidence="3" type="primary">LOC111113503</name>
</gene>
<dbReference type="SUPFAM" id="SSF81383">
    <property type="entry name" value="F-box domain"/>
    <property type="match status" value="1"/>
</dbReference>
<dbReference type="InterPro" id="IPR001810">
    <property type="entry name" value="F-box_dom"/>
</dbReference>
<dbReference type="KEGG" id="cvn:111113503"/>
<dbReference type="CDD" id="cd22112">
    <property type="entry name" value="F-box_FBXO47"/>
    <property type="match status" value="1"/>
</dbReference>
<dbReference type="Pfam" id="PF24467">
    <property type="entry name" value="ARM_FBXO47"/>
    <property type="match status" value="1"/>
</dbReference>
<dbReference type="Proteomes" id="UP000694844">
    <property type="component" value="Chromosome 1"/>
</dbReference>
<dbReference type="InterPro" id="IPR038946">
    <property type="entry name" value="FBXO47"/>
</dbReference>
<dbReference type="PROSITE" id="PS50181">
    <property type="entry name" value="FBOX"/>
    <property type="match status" value="1"/>
</dbReference>
<dbReference type="InterPro" id="IPR056622">
    <property type="entry name" value="ARM_FBXO47"/>
</dbReference>
<feature type="domain" description="F-box" evidence="1">
    <location>
        <begin position="44"/>
        <end position="99"/>
    </location>
</feature>
<name>A0A8B8BVW7_CRAVI</name>
<protein>
    <submittedName>
        <fullName evidence="3">F-box only protein 47-like</fullName>
    </submittedName>
</protein>
<evidence type="ECO:0000313" key="3">
    <source>
        <dbReference type="RefSeq" id="XP_022307508.1"/>
    </source>
</evidence>